<dbReference type="Proteomes" id="UP000182466">
    <property type="component" value="Unassembled WGS sequence"/>
</dbReference>
<keyword evidence="2" id="KW-0012">Acyltransferase</keyword>
<dbReference type="STRING" id="999627.SAMN05216236_105124"/>
<gene>
    <name evidence="4" type="ORF">SAMN05216236_105124</name>
</gene>
<keyword evidence="5" id="KW-1185">Reference proteome</keyword>
<evidence type="ECO:0000259" key="3">
    <source>
        <dbReference type="PROSITE" id="PS51186"/>
    </source>
</evidence>
<dbReference type="InterPro" id="IPR050832">
    <property type="entry name" value="Bact_Acetyltransf"/>
</dbReference>
<name>A0A1I7A1C3_9RHOB</name>
<evidence type="ECO:0000256" key="1">
    <source>
        <dbReference type="ARBA" id="ARBA00022679"/>
    </source>
</evidence>
<dbReference type="CDD" id="cd04301">
    <property type="entry name" value="NAT_SF"/>
    <property type="match status" value="1"/>
</dbReference>
<accession>A0A1I7A1C3</accession>
<dbReference type="OrthoDB" id="9803233at2"/>
<dbReference type="GO" id="GO:0016747">
    <property type="term" value="F:acyltransferase activity, transferring groups other than amino-acyl groups"/>
    <property type="evidence" value="ECO:0007669"/>
    <property type="project" value="InterPro"/>
</dbReference>
<dbReference type="PANTHER" id="PTHR43877:SF5">
    <property type="entry name" value="BLL8307 PROTEIN"/>
    <property type="match status" value="1"/>
</dbReference>
<dbReference type="Gene3D" id="3.40.630.30">
    <property type="match status" value="1"/>
</dbReference>
<protein>
    <submittedName>
        <fullName evidence="4">Putative acetyltransferase</fullName>
    </submittedName>
</protein>
<dbReference type="PROSITE" id="PS51186">
    <property type="entry name" value="GNAT"/>
    <property type="match status" value="1"/>
</dbReference>
<sequence>MTNVSVDLGDPMAQNAKALLQASHNLMQELFPADANHFLSIEALCQPEIRFFLADANADTVGCAALVNCGTYGEVKSMFVASAARGKGIADKLLDRLLEEARTQRLPWLKLETGVGLDAAHRLYERNGFTRCAAFGDYAADAPYSIYMEREL</sequence>
<dbReference type="InterPro" id="IPR016181">
    <property type="entry name" value="Acyl_CoA_acyltransferase"/>
</dbReference>
<keyword evidence="1 4" id="KW-0808">Transferase</keyword>
<evidence type="ECO:0000313" key="5">
    <source>
        <dbReference type="Proteomes" id="UP000182466"/>
    </source>
</evidence>
<organism evidence="4 5">
    <name type="scientific">Sedimentitalea nanhaiensis</name>
    <dbReference type="NCBI Taxonomy" id="999627"/>
    <lineage>
        <taxon>Bacteria</taxon>
        <taxon>Pseudomonadati</taxon>
        <taxon>Pseudomonadota</taxon>
        <taxon>Alphaproteobacteria</taxon>
        <taxon>Rhodobacterales</taxon>
        <taxon>Paracoccaceae</taxon>
        <taxon>Sedimentitalea</taxon>
    </lineage>
</organism>
<dbReference type="SUPFAM" id="SSF55729">
    <property type="entry name" value="Acyl-CoA N-acyltransferases (Nat)"/>
    <property type="match status" value="1"/>
</dbReference>
<dbReference type="AlphaFoldDB" id="A0A1I7A1C3"/>
<feature type="domain" description="N-acetyltransferase" evidence="3">
    <location>
        <begin position="10"/>
        <end position="152"/>
    </location>
</feature>
<dbReference type="eggNOG" id="COG0456">
    <property type="taxonomic scope" value="Bacteria"/>
</dbReference>
<proteinExistence type="predicted"/>
<dbReference type="EMBL" id="FPAW01000005">
    <property type="protein sequence ID" value="SFT68702.1"/>
    <property type="molecule type" value="Genomic_DNA"/>
</dbReference>
<dbReference type="InterPro" id="IPR000182">
    <property type="entry name" value="GNAT_dom"/>
</dbReference>
<reference evidence="4 5" key="1">
    <citation type="submission" date="2016-10" db="EMBL/GenBank/DDBJ databases">
        <authorList>
            <person name="de Groot N.N."/>
        </authorList>
    </citation>
    <scope>NUCLEOTIDE SEQUENCE [LARGE SCALE GENOMIC DNA]</scope>
    <source>
        <strain evidence="4 5">CGMCC 1.10959</strain>
    </source>
</reference>
<dbReference type="Pfam" id="PF13508">
    <property type="entry name" value="Acetyltransf_7"/>
    <property type="match status" value="1"/>
</dbReference>
<evidence type="ECO:0000313" key="4">
    <source>
        <dbReference type="EMBL" id="SFT68702.1"/>
    </source>
</evidence>
<dbReference type="PANTHER" id="PTHR43877">
    <property type="entry name" value="AMINOALKYLPHOSPHONATE N-ACETYLTRANSFERASE-RELATED-RELATED"/>
    <property type="match status" value="1"/>
</dbReference>
<evidence type="ECO:0000256" key="2">
    <source>
        <dbReference type="ARBA" id="ARBA00023315"/>
    </source>
</evidence>